<evidence type="ECO:0008006" key="3">
    <source>
        <dbReference type="Google" id="ProtNLM"/>
    </source>
</evidence>
<comment type="caution">
    <text evidence="1">The sequence shown here is derived from an EMBL/GenBank/DDBJ whole genome shotgun (WGS) entry which is preliminary data.</text>
</comment>
<name>A0ABW2BH59_9HYPH</name>
<evidence type="ECO:0000313" key="1">
    <source>
        <dbReference type="EMBL" id="MFC6789411.1"/>
    </source>
</evidence>
<sequence length="198" mass="21996">MQGWEVLREKYNLSAQIVKIILFKIAFDEWKAVFRDEQPRGPDGRWIIGGGKYVISERHTTGNKQIDSITEKITDALDVVLSQLGPGSGSLYGTYVHSSAAKLLRGINIPGIGKDGIEQSFSLGDLVRYGLSDSIRTDALLRNDQTGEILAVWDIKTGSQRLSPKRVAKIRNYLNISDDVPVIDIHINLGIIVKNHDI</sequence>
<dbReference type="EMBL" id="JBHSWN010000001">
    <property type="protein sequence ID" value="MFC6789411.1"/>
    <property type="molecule type" value="Genomic_DNA"/>
</dbReference>
<evidence type="ECO:0000313" key="2">
    <source>
        <dbReference type="Proteomes" id="UP001596292"/>
    </source>
</evidence>
<dbReference type="Proteomes" id="UP001596292">
    <property type="component" value="Unassembled WGS sequence"/>
</dbReference>
<gene>
    <name evidence="1" type="ORF">ACFQE0_07115</name>
</gene>
<reference evidence="2" key="1">
    <citation type="journal article" date="2019" name="Int. J. Syst. Evol. Microbiol.">
        <title>The Global Catalogue of Microorganisms (GCM) 10K type strain sequencing project: providing services to taxonomists for standard genome sequencing and annotation.</title>
        <authorList>
            <consortium name="The Broad Institute Genomics Platform"/>
            <consortium name="The Broad Institute Genome Sequencing Center for Infectious Disease"/>
            <person name="Wu L."/>
            <person name="Ma J."/>
        </authorList>
    </citation>
    <scope>NUCLEOTIDE SEQUENCE [LARGE SCALE GENOMIC DNA]</scope>
    <source>
        <strain evidence="2">CCUG 48316</strain>
    </source>
</reference>
<keyword evidence="2" id="KW-1185">Reference proteome</keyword>
<accession>A0ABW2BH59</accession>
<protein>
    <recommendedName>
        <fullName evidence="3">PD-(D/E)XK endonuclease-like domain-containing protein</fullName>
    </recommendedName>
</protein>
<organism evidence="1 2">
    <name type="scientific">Methylobacterium komagatae</name>
    <dbReference type="NCBI Taxonomy" id="374425"/>
    <lineage>
        <taxon>Bacteria</taxon>
        <taxon>Pseudomonadati</taxon>
        <taxon>Pseudomonadota</taxon>
        <taxon>Alphaproteobacteria</taxon>
        <taxon>Hyphomicrobiales</taxon>
        <taxon>Methylobacteriaceae</taxon>
        <taxon>Methylobacterium</taxon>
    </lineage>
</organism>
<proteinExistence type="predicted"/>
<dbReference type="RefSeq" id="WP_378968346.1">
    <property type="nucleotide sequence ID" value="NZ_JBHSWN010000001.1"/>
</dbReference>